<dbReference type="EMBL" id="CP045737">
    <property type="protein sequence ID" value="QGG41586.1"/>
    <property type="molecule type" value="Genomic_DNA"/>
</dbReference>
<gene>
    <name evidence="1" type="ORF">GEV26_09560</name>
</gene>
<dbReference type="KEGG" id="aef:GEV26_09560"/>
<dbReference type="Proteomes" id="UP000392064">
    <property type="component" value="Chromosome"/>
</dbReference>
<reference evidence="1 2" key="1">
    <citation type="submission" date="2019-11" db="EMBL/GenBank/DDBJ databases">
        <authorList>
            <person name="Li J."/>
        </authorList>
    </citation>
    <scope>NUCLEOTIDE SEQUENCE [LARGE SCALE GENOMIC DNA]</scope>
    <source>
        <strain evidence="1 2">MF47</strain>
    </source>
</reference>
<organism evidence="1 2">
    <name type="scientific">Aeromicrobium yanjiei</name>
    <dbReference type="NCBI Taxonomy" id="2662028"/>
    <lineage>
        <taxon>Bacteria</taxon>
        <taxon>Bacillati</taxon>
        <taxon>Actinomycetota</taxon>
        <taxon>Actinomycetes</taxon>
        <taxon>Propionibacteriales</taxon>
        <taxon>Nocardioidaceae</taxon>
        <taxon>Aeromicrobium</taxon>
    </lineage>
</organism>
<dbReference type="AlphaFoldDB" id="A0A5Q2MKJ5"/>
<dbReference type="RefSeq" id="WP_153652854.1">
    <property type="nucleotide sequence ID" value="NZ_CP045737.1"/>
</dbReference>
<accession>A0A5Q2MKJ5</accession>
<name>A0A5Q2MKJ5_9ACTN</name>
<evidence type="ECO:0000313" key="1">
    <source>
        <dbReference type="EMBL" id="QGG41586.1"/>
    </source>
</evidence>
<sequence length="102" mass="10153">MKLSVGQTLSSAVDTTTVIVVKAPDADVAVACGGVEMYDAKTGAASSGEADPAHMGGTQLGKRYVDETGSIELLATKAGEASLSVDGVALTIKTAKPLPSSD</sequence>
<evidence type="ECO:0000313" key="2">
    <source>
        <dbReference type="Proteomes" id="UP000392064"/>
    </source>
</evidence>
<protein>
    <submittedName>
        <fullName evidence="1">Uncharacterized protein</fullName>
    </submittedName>
</protein>
<proteinExistence type="predicted"/>
<keyword evidence="2" id="KW-1185">Reference proteome</keyword>